<keyword evidence="1" id="KW-0812">Transmembrane</keyword>
<keyword evidence="1" id="KW-0472">Membrane</keyword>
<protein>
    <submittedName>
        <fullName evidence="2">Uncharacterized protein</fullName>
    </submittedName>
</protein>
<accession>W1XYQ2</accession>
<sequence length="53" mass="6182">MGVRTDCWRVFYECFVFFGAASAGEACWVLFRFLYWGQLADPCLIIHIDDVGW</sequence>
<dbReference type="AlphaFoldDB" id="W1XYQ2"/>
<dbReference type="EMBL" id="AZMM01010219">
    <property type="protein sequence ID" value="ETJ35392.1"/>
    <property type="molecule type" value="Genomic_DNA"/>
</dbReference>
<reference evidence="2" key="1">
    <citation type="submission" date="2013-12" db="EMBL/GenBank/DDBJ databases">
        <title>A Varibaculum cambriense genome reconstructed from a premature infant gut community with otherwise low bacterial novelty that shifts toward anaerobic metabolism during the third week of life.</title>
        <authorList>
            <person name="Brown C.T."/>
            <person name="Sharon I."/>
            <person name="Thomas B.C."/>
            <person name="Castelle C.J."/>
            <person name="Morowitz M.J."/>
            <person name="Banfield J.F."/>
        </authorList>
    </citation>
    <scope>NUCLEOTIDE SEQUENCE</scope>
</reference>
<feature type="non-terminal residue" evidence="2">
    <location>
        <position position="53"/>
    </location>
</feature>
<evidence type="ECO:0000313" key="2">
    <source>
        <dbReference type="EMBL" id="ETJ35392.1"/>
    </source>
</evidence>
<name>W1XYQ2_9ZZZZ</name>
<keyword evidence="1" id="KW-1133">Transmembrane helix</keyword>
<organism evidence="2">
    <name type="scientific">human gut metagenome</name>
    <dbReference type="NCBI Taxonomy" id="408170"/>
    <lineage>
        <taxon>unclassified sequences</taxon>
        <taxon>metagenomes</taxon>
        <taxon>organismal metagenomes</taxon>
    </lineage>
</organism>
<evidence type="ECO:0000256" key="1">
    <source>
        <dbReference type="SAM" id="Phobius"/>
    </source>
</evidence>
<proteinExistence type="predicted"/>
<comment type="caution">
    <text evidence="2">The sequence shown here is derived from an EMBL/GenBank/DDBJ whole genome shotgun (WGS) entry which is preliminary data.</text>
</comment>
<feature type="transmembrane region" description="Helical" evidence="1">
    <location>
        <begin position="12"/>
        <end position="31"/>
    </location>
</feature>
<gene>
    <name evidence="2" type="ORF">Q604_UNBC10219G0001</name>
</gene>